<organism evidence="8 9">
    <name type="scientific">Maudiozyma barnettii</name>
    <dbReference type="NCBI Taxonomy" id="61262"/>
    <lineage>
        <taxon>Eukaryota</taxon>
        <taxon>Fungi</taxon>
        <taxon>Dikarya</taxon>
        <taxon>Ascomycota</taxon>
        <taxon>Saccharomycotina</taxon>
        <taxon>Saccharomycetes</taxon>
        <taxon>Saccharomycetales</taxon>
        <taxon>Saccharomycetaceae</taxon>
        <taxon>Maudiozyma</taxon>
    </lineage>
</organism>
<dbReference type="SUPFAM" id="SSF56281">
    <property type="entry name" value="Metallo-hydrolase/oxidoreductase"/>
    <property type="match status" value="1"/>
</dbReference>
<dbReference type="EMBL" id="CAEFZW010000004">
    <property type="protein sequence ID" value="CAB4254472.1"/>
    <property type="molecule type" value="Genomic_DNA"/>
</dbReference>
<dbReference type="GO" id="GO:0036297">
    <property type="term" value="P:interstrand cross-link repair"/>
    <property type="evidence" value="ECO:0007669"/>
    <property type="project" value="TreeGrafter"/>
</dbReference>
<protein>
    <submittedName>
        <fullName evidence="8">Similar to Saccharomyces cerevisiae YMR137C PSO2 Nuclease required for a post-incision step in the repair of DNA single and double-strand breaks</fullName>
    </submittedName>
</protein>
<sequence>MARKSIVEIRNSDVRLKTRSSQYGVRDSTGRKFIGSQRTSLMQTRNRKRQKRLFEYNIPTTSSPPIRKRNQNGTVINLKDDPITIDEENSDMESKEKDDVDDDLEVLEIDTFPAETEDERIEILDDCIPLTTVDNRNEETINSIENKDDVSNDEDIITCPICNHDLSNFELYEKEAHCESCLERLNENEVPLERSKIKCSSTIIESGGQIDQATSTISSTQAIHMKSTSKPKQSGTSKKKSPPKPKKQLPRIKILKFNDGYKIVVDGFNFAPDEDISKYFLSHFHSDHYIGLKKSWEQGEVYCSEITSRLLQYKFKFPEEKINILINNERTWITDTISVIAFDANHCPGAQIYLFQEYESKTDLKIPIKQIIHTGDFRSTDSIIEGFSNEYPIDSIYLDTTYLSHTNDFSLQNEIVKKTSNYVKVYFKKKDENCAKHRNFSVVPIPTKKLVLVGAYAIGKEKLAINIATQLGCKCFVYNKELRSHYMDCGDQTIDSSINVHLVPLGMLKSEETISKYLKEVVKVKWLDVMVVGVVPTGWTYGNMWESRNLTLSKMEKISVSKAAWENKNKDLLPENWFVKQVNANKKFQIFKVPYSEHSSFSELIRFATSGKFKWKEILATVNLENLDRARDMIEWFDVWNAINNKKFEDEMQ</sequence>
<dbReference type="PANTHER" id="PTHR23240:SF6">
    <property type="entry name" value="DNA CROSS-LINK REPAIR 1A PROTEIN"/>
    <property type="match status" value="1"/>
</dbReference>
<evidence type="ECO:0000256" key="1">
    <source>
        <dbReference type="ARBA" id="ARBA00004123"/>
    </source>
</evidence>
<dbReference type="AlphaFoldDB" id="A0A8H2VFA8"/>
<comment type="similarity">
    <text evidence="2">Belongs to the DNA repair metallo-beta-lactamase (DRMBL) family.</text>
</comment>
<keyword evidence="4" id="KW-0234">DNA repair</keyword>
<reference evidence="8 9" key="1">
    <citation type="submission" date="2020-05" db="EMBL/GenBank/DDBJ databases">
        <authorList>
            <person name="Casaregola S."/>
            <person name="Devillers H."/>
            <person name="Grondin C."/>
        </authorList>
    </citation>
    <scope>NUCLEOTIDE SEQUENCE [LARGE SCALE GENOMIC DNA]</scope>
    <source>
        <strain evidence="8 9">CLIB 1767</strain>
    </source>
</reference>
<dbReference type="RefSeq" id="XP_041406316.1">
    <property type="nucleotide sequence ID" value="XM_041550382.1"/>
</dbReference>
<dbReference type="InterPro" id="IPR011084">
    <property type="entry name" value="DRMBL"/>
</dbReference>
<dbReference type="Proteomes" id="UP000644660">
    <property type="component" value="Unassembled WGS sequence"/>
</dbReference>
<dbReference type="Gene3D" id="3.60.15.10">
    <property type="entry name" value="Ribonuclease Z/Hydroxyacylglutathione hydrolase-like"/>
    <property type="match status" value="1"/>
</dbReference>
<evidence type="ECO:0000256" key="5">
    <source>
        <dbReference type="ARBA" id="ARBA00023242"/>
    </source>
</evidence>
<dbReference type="GO" id="GO:0035312">
    <property type="term" value="F:5'-3' DNA exonuclease activity"/>
    <property type="evidence" value="ECO:0007669"/>
    <property type="project" value="TreeGrafter"/>
</dbReference>
<evidence type="ECO:0000256" key="2">
    <source>
        <dbReference type="ARBA" id="ARBA00010304"/>
    </source>
</evidence>
<evidence type="ECO:0000313" key="8">
    <source>
        <dbReference type="EMBL" id="CAB4254472.1"/>
    </source>
</evidence>
<feature type="compositionally biased region" description="Low complexity" evidence="6">
    <location>
        <begin position="226"/>
        <end position="236"/>
    </location>
</feature>
<dbReference type="GeneID" id="64857468"/>
<comment type="caution">
    <text evidence="8">The sequence shown here is derived from an EMBL/GenBank/DDBJ whole genome shotgun (WGS) entry which is preliminary data.</text>
</comment>
<keyword evidence="9" id="KW-1185">Reference proteome</keyword>
<evidence type="ECO:0000256" key="6">
    <source>
        <dbReference type="SAM" id="MobiDB-lite"/>
    </source>
</evidence>
<comment type="subcellular location">
    <subcellularLocation>
        <location evidence="1">Nucleus</location>
    </subcellularLocation>
</comment>
<feature type="compositionally biased region" description="Basic residues" evidence="6">
    <location>
        <begin position="237"/>
        <end position="248"/>
    </location>
</feature>
<dbReference type="GO" id="GO:0006303">
    <property type="term" value="P:double-strand break repair via nonhomologous end joining"/>
    <property type="evidence" value="ECO:0007669"/>
    <property type="project" value="TreeGrafter"/>
</dbReference>
<proteinExistence type="inferred from homology"/>
<dbReference type="GO" id="GO:0003684">
    <property type="term" value="F:damaged DNA binding"/>
    <property type="evidence" value="ECO:0007669"/>
    <property type="project" value="TreeGrafter"/>
</dbReference>
<keyword evidence="5" id="KW-0539">Nucleus</keyword>
<evidence type="ECO:0000256" key="4">
    <source>
        <dbReference type="ARBA" id="ARBA00023204"/>
    </source>
</evidence>
<dbReference type="Gene3D" id="3.40.50.12650">
    <property type="match status" value="1"/>
</dbReference>
<gene>
    <name evidence="8" type="ORF">KABA2_04S07062</name>
</gene>
<dbReference type="OrthoDB" id="262529at2759"/>
<evidence type="ECO:0000259" key="7">
    <source>
        <dbReference type="Pfam" id="PF07522"/>
    </source>
</evidence>
<dbReference type="CDD" id="cd16273">
    <property type="entry name" value="SNM1A-1C-like_MBL-fold"/>
    <property type="match status" value="1"/>
</dbReference>
<feature type="domain" description="DNA repair metallo-beta-lactamase" evidence="7">
    <location>
        <begin position="496"/>
        <end position="625"/>
    </location>
</feature>
<dbReference type="Pfam" id="PF07522">
    <property type="entry name" value="DRMBL"/>
    <property type="match status" value="1"/>
</dbReference>
<accession>A0A8H2VFA8</accession>
<dbReference type="InterPro" id="IPR036866">
    <property type="entry name" value="RibonucZ/Hydroxyglut_hydro"/>
</dbReference>
<keyword evidence="3" id="KW-0227">DNA damage</keyword>
<dbReference type="PANTHER" id="PTHR23240">
    <property type="entry name" value="DNA CROSS-LINK REPAIR PROTEIN PSO2/SNM1-RELATED"/>
    <property type="match status" value="1"/>
</dbReference>
<evidence type="ECO:0000256" key="3">
    <source>
        <dbReference type="ARBA" id="ARBA00022763"/>
    </source>
</evidence>
<name>A0A8H2VFA8_9SACH</name>
<evidence type="ECO:0000313" key="9">
    <source>
        <dbReference type="Proteomes" id="UP000644660"/>
    </source>
</evidence>
<feature type="region of interest" description="Disordered" evidence="6">
    <location>
        <begin position="218"/>
        <end position="248"/>
    </location>
</feature>
<dbReference type="GO" id="GO:0005634">
    <property type="term" value="C:nucleus"/>
    <property type="evidence" value="ECO:0007669"/>
    <property type="project" value="UniProtKB-SubCell"/>
</dbReference>